<sequence length="203" mass="21901">MHMVSDRTRKTAVSLAGAAILVLVAAACFASEGGEGAHHVDKAAQMKDFGWRVLNFAVLAGVVVWALKKANLKGMLSDRQAKIEKDLKEAQQGREAAEAKLKEYGIKLAQATHEIDELHAAIIREGEQEKERIIAEAKKAAEKIAAQAALSAEQETLKARAELRAEAGRLAVQLASGKLAVAIQKGDHDRFVGEYLDKVVQAQ</sequence>
<evidence type="ECO:0000256" key="10">
    <source>
        <dbReference type="ARBA" id="ARBA00025198"/>
    </source>
</evidence>
<evidence type="ECO:0000256" key="6">
    <source>
        <dbReference type="ARBA" id="ARBA00022989"/>
    </source>
</evidence>
<dbReference type="CDD" id="cd06503">
    <property type="entry name" value="ATP-synt_Fo_b"/>
    <property type="match status" value="1"/>
</dbReference>
<keyword evidence="16" id="KW-0732">Signal</keyword>
<reference evidence="17 18" key="1">
    <citation type="submission" date="2021-05" db="EMBL/GenBank/DDBJ databases">
        <title>The draft genome of Geobacter chapellei DSM 13688.</title>
        <authorList>
            <person name="Xu Z."/>
            <person name="Masuda Y."/>
            <person name="Itoh H."/>
            <person name="Senoo K."/>
        </authorList>
    </citation>
    <scope>NUCLEOTIDE SEQUENCE [LARGE SCALE GENOMIC DNA]</scope>
    <source>
        <strain evidence="17 18">DSM 13688</strain>
    </source>
</reference>
<dbReference type="PANTHER" id="PTHR34264">
    <property type="entry name" value="ATP SYNTHASE SUBUNIT B, CHLOROPLASTIC"/>
    <property type="match status" value="1"/>
</dbReference>
<dbReference type="InterPro" id="IPR002146">
    <property type="entry name" value="ATP_synth_b/b'su_bac/chlpt"/>
</dbReference>
<organism evidence="17 18">
    <name type="scientific">Pelotalea chapellei</name>
    <dbReference type="NCBI Taxonomy" id="44671"/>
    <lineage>
        <taxon>Bacteria</taxon>
        <taxon>Pseudomonadati</taxon>
        <taxon>Thermodesulfobacteriota</taxon>
        <taxon>Desulfuromonadia</taxon>
        <taxon>Geobacterales</taxon>
        <taxon>Geobacteraceae</taxon>
        <taxon>Pelotalea</taxon>
    </lineage>
</organism>
<keyword evidence="7 13" id="KW-0406">Ion transport</keyword>
<keyword evidence="8 13" id="KW-0472">Membrane</keyword>
<keyword evidence="5 13" id="KW-0375">Hydrogen ion transport</keyword>
<dbReference type="RefSeq" id="WP_214299071.1">
    <property type="nucleotide sequence ID" value="NZ_JAHDYS010000009.1"/>
</dbReference>
<keyword evidence="3 13" id="KW-0138">CF(0)</keyword>
<evidence type="ECO:0000256" key="2">
    <source>
        <dbReference type="ARBA" id="ARBA00022475"/>
    </source>
</evidence>
<keyword evidence="9 13" id="KW-0066">ATP synthesis</keyword>
<dbReference type="HAMAP" id="MF_01398">
    <property type="entry name" value="ATP_synth_b_bprime"/>
    <property type="match status" value="1"/>
</dbReference>
<evidence type="ECO:0000256" key="3">
    <source>
        <dbReference type="ARBA" id="ARBA00022547"/>
    </source>
</evidence>
<evidence type="ECO:0000256" key="11">
    <source>
        <dbReference type="ARBA" id="ARBA00025614"/>
    </source>
</evidence>
<keyword evidence="18" id="KW-1185">Reference proteome</keyword>
<evidence type="ECO:0000256" key="12">
    <source>
        <dbReference type="ARBA" id="ARBA00037847"/>
    </source>
</evidence>
<proteinExistence type="inferred from homology"/>
<feature type="transmembrane region" description="Helical" evidence="13">
    <location>
        <begin position="49"/>
        <end position="67"/>
    </location>
</feature>
<comment type="similarity">
    <text evidence="13 14">Belongs to the ATPase B chain family.</text>
</comment>
<feature type="signal peptide" evidence="16">
    <location>
        <begin position="1"/>
        <end position="30"/>
    </location>
</feature>
<evidence type="ECO:0000256" key="9">
    <source>
        <dbReference type="ARBA" id="ARBA00023310"/>
    </source>
</evidence>
<dbReference type="Pfam" id="PF00430">
    <property type="entry name" value="ATP-synt_B"/>
    <property type="match status" value="1"/>
</dbReference>
<evidence type="ECO:0000256" key="5">
    <source>
        <dbReference type="ARBA" id="ARBA00022781"/>
    </source>
</evidence>
<feature type="chain" id="PRO_5045993167" description="ATP synthase subunit b" evidence="16">
    <location>
        <begin position="31"/>
        <end position="203"/>
    </location>
</feature>
<evidence type="ECO:0000256" key="4">
    <source>
        <dbReference type="ARBA" id="ARBA00022692"/>
    </source>
</evidence>
<evidence type="ECO:0000256" key="1">
    <source>
        <dbReference type="ARBA" id="ARBA00022448"/>
    </source>
</evidence>
<evidence type="ECO:0000256" key="8">
    <source>
        <dbReference type="ARBA" id="ARBA00023136"/>
    </source>
</evidence>
<comment type="subcellular location">
    <subcellularLocation>
        <location evidence="13">Cell membrane</location>
        <topology evidence="13">Single-pass membrane protein</topology>
    </subcellularLocation>
    <subcellularLocation>
        <location evidence="12">Endomembrane system</location>
        <topology evidence="12">Single-pass membrane protein</topology>
    </subcellularLocation>
</comment>
<evidence type="ECO:0000256" key="14">
    <source>
        <dbReference type="RuleBase" id="RU003848"/>
    </source>
</evidence>
<comment type="function">
    <text evidence="10 13">F(1)F(0) ATP synthase produces ATP from ADP in the presence of a proton or sodium gradient. F-type ATPases consist of two structural domains, F(1) containing the extramembraneous catalytic core and F(0) containing the membrane proton channel, linked together by a central stalk and a peripheral stalk. During catalysis, ATP synthesis in the catalytic domain of F(1) is coupled via a rotary mechanism of the central stalk subunits to proton translocation.</text>
</comment>
<dbReference type="Proteomes" id="UP000784128">
    <property type="component" value="Unassembled WGS sequence"/>
</dbReference>
<feature type="coiled-coil region" evidence="15">
    <location>
        <begin position="80"/>
        <end position="143"/>
    </location>
</feature>
<evidence type="ECO:0000256" key="15">
    <source>
        <dbReference type="SAM" id="Coils"/>
    </source>
</evidence>
<evidence type="ECO:0000313" key="17">
    <source>
        <dbReference type="EMBL" id="MBT1072296.1"/>
    </source>
</evidence>
<evidence type="ECO:0000256" key="13">
    <source>
        <dbReference type="HAMAP-Rule" id="MF_01398"/>
    </source>
</evidence>
<dbReference type="PROSITE" id="PS51257">
    <property type="entry name" value="PROKAR_LIPOPROTEIN"/>
    <property type="match status" value="1"/>
</dbReference>
<name>A0ABS5U9D9_9BACT</name>
<keyword evidence="4 13" id="KW-0812">Transmembrane</keyword>
<comment type="caution">
    <text evidence="17">The sequence shown here is derived from an EMBL/GenBank/DDBJ whole genome shotgun (WGS) entry which is preliminary data.</text>
</comment>
<keyword evidence="15" id="KW-0175">Coiled coil</keyword>
<evidence type="ECO:0000256" key="7">
    <source>
        <dbReference type="ARBA" id="ARBA00023065"/>
    </source>
</evidence>
<keyword evidence="1 13" id="KW-0813">Transport</keyword>
<dbReference type="PANTHER" id="PTHR34264:SF3">
    <property type="entry name" value="ATP SYNTHASE SUBUNIT B, CHLOROPLASTIC"/>
    <property type="match status" value="1"/>
</dbReference>
<keyword evidence="6 13" id="KW-1133">Transmembrane helix</keyword>
<dbReference type="EMBL" id="JAHDYS010000009">
    <property type="protein sequence ID" value="MBT1072296.1"/>
    <property type="molecule type" value="Genomic_DNA"/>
</dbReference>
<evidence type="ECO:0000256" key="16">
    <source>
        <dbReference type="SAM" id="SignalP"/>
    </source>
</evidence>
<protein>
    <recommendedName>
        <fullName evidence="13">ATP synthase subunit b</fullName>
    </recommendedName>
    <alternativeName>
        <fullName evidence="13">ATP synthase F(0) sector subunit b</fullName>
    </alternativeName>
    <alternativeName>
        <fullName evidence="13">ATPase subunit I</fullName>
    </alternativeName>
    <alternativeName>
        <fullName evidence="13">F-type ATPase subunit b</fullName>
        <shortName evidence="13">F-ATPase subunit b</shortName>
    </alternativeName>
</protein>
<comment type="function">
    <text evidence="11">Component of the F(0) channel, it forms part of the peripheral stalk, linking F(1) to F(0). The b'-subunit is a diverged and duplicated form of b found in plants and photosynthetic bacteria.</text>
</comment>
<keyword evidence="2 13" id="KW-1003">Cell membrane</keyword>
<accession>A0ABS5U9D9</accession>
<gene>
    <name evidence="13" type="primary">atpF</name>
    <name evidence="17" type="ORF">KJB30_10900</name>
</gene>
<comment type="subunit">
    <text evidence="13">F-type ATPases have 2 components, F(1) - the catalytic core - and F(0) - the membrane proton channel. F(1) has five subunits: alpha(3), beta(3), gamma(1), delta(1), epsilon(1). F(0) has three main subunits: a(1), b(2) and c(10-14). The alpha and beta chains form an alternating ring which encloses part of the gamma chain. F(1) is attached to F(0) by a central stalk formed by the gamma and epsilon chains, while a peripheral stalk is formed by the delta and b chains.</text>
</comment>
<evidence type="ECO:0000313" key="18">
    <source>
        <dbReference type="Proteomes" id="UP000784128"/>
    </source>
</evidence>